<dbReference type="OrthoDB" id="769138at2759"/>
<dbReference type="Pfam" id="PF00134">
    <property type="entry name" value="Cyclin_N"/>
    <property type="match status" value="1"/>
</dbReference>
<dbReference type="Proteomes" id="UP000264820">
    <property type="component" value="Unplaced"/>
</dbReference>
<dbReference type="InterPro" id="IPR036915">
    <property type="entry name" value="Cyclin-like_sf"/>
</dbReference>
<dbReference type="InterPro" id="IPR013763">
    <property type="entry name" value="Cyclin-like_dom"/>
</dbReference>
<dbReference type="GeneID" id="109525202"/>
<dbReference type="InterPro" id="IPR039361">
    <property type="entry name" value="Cyclin"/>
</dbReference>
<evidence type="ECO:0000256" key="1">
    <source>
        <dbReference type="ARBA" id="ARBA00003222"/>
    </source>
</evidence>
<feature type="domain" description="Cyclin-like" evidence="5">
    <location>
        <begin position="52"/>
        <end position="138"/>
    </location>
</feature>
<dbReference type="OMA" id="CMTEYCS"/>
<dbReference type="Gene3D" id="1.10.472.10">
    <property type="entry name" value="Cyclin-like"/>
    <property type="match status" value="2"/>
</dbReference>
<feature type="region of interest" description="Disordered" evidence="4">
    <location>
        <begin position="292"/>
        <end position="324"/>
    </location>
</feature>
<dbReference type="FunFam" id="1.10.472.10:FF:000006">
    <property type="entry name" value="Cyclin I"/>
    <property type="match status" value="1"/>
</dbReference>
<reference evidence="6" key="2">
    <citation type="submission" date="2025-09" db="UniProtKB">
        <authorList>
            <consortium name="Ensembl"/>
        </authorList>
    </citation>
    <scope>IDENTIFICATION</scope>
</reference>
<evidence type="ECO:0000313" key="7">
    <source>
        <dbReference type="Proteomes" id="UP000264820"/>
    </source>
</evidence>
<evidence type="ECO:0000256" key="3">
    <source>
        <dbReference type="RuleBase" id="RU000383"/>
    </source>
</evidence>
<sequence length="324" mass="35612">MRDHGGLDKTLVKELKSCCAQEGNFLPSKSGLKMMESSESAVSAKCRDARVEELWGLTSFFGYSTQTFVRAVNLFDRYLTLTKAQPKNVPRVSVCCLHLAAGATEAAKDVAPSQELIRISHTKFTASDLRRTETVVAQKLRPESPTVTAFTFLQLYHSALSAVCCDEGINIPSIVKLEAHLKACLCRLVFSKAKSSVLALALVTHEFETLQCAATSKMLRQMQRLTKVGDSDLRQWRHLVATRMTEYHSARCHKPDGRKLVWVLSSRTVQSLNTSHCAAPRLPSIPEDACDHRLSEEDVSSGEDSPCGSLGSVGEGSFFPDSDS</sequence>
<evidence type="ECO:0000256" key="4">
    <source>
        <dbReference type="SAM" id="MobiDB-lite"/>
    </source>
</evidence>
<organism evidence="6 7">
    <name type="scientific">Hippocampus comes</name>
    <name type="common">Tiger tail seahorse</name>
    <dbReference type="NCBI Taxonomy" id="109280"/>
    <lineage>
        <taxon>Eukaryota</taxon>
        <taxon>Metazoa</taxon>
        <taxon>Chordata</taxon>
        <taxon>Craniata</taxon>
        <taxon>Vertebrata</taxon>
        <taxon>Euteleostomi</taxon>
        <taxon>Actinopterygii</taxon>
        <taxon>Neopterygii</taxon>
        <taxon>Teleostei</taxon>
        <taxon>Neoteleostei</taxon>
        <taxon>Acanthomorphata</taxon>
        <taxon>Syngnathiaria</taxon>
        <taxon>Syngnathiformes</taxon>
        <taxon>Syngnathoidei</taxon>
        <taxon>Syngnathidae</taxon>
        <taxon>Hippocampus</taxon>
    </lineage>
</organism>
<comment type="similarity">
    <text evidence="3">Belongs to the cyclin family.</text>
</comment>
<comment type="function">
    <text evidence="1">Essential for the control of the cell cycle at the G2/M (mitosis) transition.</text>
</comment>
<accession>A0A3Q2YSZ0</accession>
<dbReference type="InterPro" id="IPR006671">
    <property type="entry name" value="Cyclin_N"/>
</dbReference>
<reference evidence="6" key="1">
    <citation type="submission" date="2025-08" db="UniProtKB">
        <authorList>
            <consortium name="Ensembl"/>
        </authorList>
    </citation>
    <scope>IDENTIFICATION</scope>
</reference>
<dbReference type="SUPFAM" id="SSF47954">
    <property type="entry name" value="Cyclin-like"/>
    <property type="match status" value="1"/>
</dbReference>
<dbReference type="RefSeq" id="XP_019741082.1">
    <property type="nucleotide sequence ID" value="XM_019885523.1"/>
</dbReference>
<dbReference type="PANTHER" id="PTHR10177">
    <property type="entry name" value="CYCLINS"/>
    <property type="match status" value="1"/>
</dbReference>
<keyword evidence="7" id="KW-1185">Reference proteome</keyword>
<name>A0A3Q2YSZ0_HIPCM</name>
<evidence type="ECO:0000313" key="6">
    <source>
        <dbReference type="Ensembl" id="ENSHCOP00000016667.1"/>
    </source>
</evidence>
<dbReference type="Ensembl" id="ENSHCOT00000024854.1">
    <property type="protein sequence ID" value="ENSHCOP00000016667.1"/>
    <property type="gene ID" value="ENSHCOG00000020430.1"/>
</dbReference>
<protein>
    <submittedName>
        <fullName evidence="6">Cyclin-G2-like</fullName>
    </submittedName>
</protein>
<proteinExistence type="inferred from homology"/>
<keyword evidence="2 3" id="KW-0195">Cyclin</keyword>
<dbReference type="GeneTree" id="ENSGT00940000156423"/>
<evidence type="ECO:0000259" key="5">
    <source>
        <dbReference type="SMART" id="SM00385"/>
    </source>
</evidence>
<dbReference type="SMART" id="SM00385">
    <property type="entry name" value="CYCLIN"/>
    <property type="match status" value="1"/>
</dbReference>
<dbReference type="STRING" id="109280.ENSHCOP00000016667"/>
<dbReference type="AlphaFoldDB" id="A0A3Q2YSZ0"/>
<evidence type="ECO:0000256" key="2">
    <source>
        <dbReference type="ARBA" id="ARBA00023127"/>
    </source>
</evidence>